<dbReference type="Pfam" id="PF08032">
    <property type="entry name" value="SpoU_sub_bind"/>
    <property type="match status" value="1"/>
</dbReference>
<dbReference type="Pfam" id="PF00588">
    <property type="entry name" value="SpoU_methylase"/>
    <property type="match status" value="1"/>
</dbReference>
<protein>
    <recommendedName>
        <fullName evidence="6">23S rRNA (guanosine-2'-O-)-methyltransferase RlmB</fullName>
        <ecNumber evidence="6">2.1.1.185</ecNumber>
    </recommendedName>
    <alternativeName>
        <fullName evidence="6">23S rRNA (guanosine2251 2'-O)-methyltransferase</fullName>
    </alternativeName>
    <alternativeName>
        <fullName evidence="6">23S rRNA Gm2251 2'-O-methyltransferase</fullName>
    </alternativeName>
</protein>
<feature type="domain" description="RNA 2-O ribose methyltransferase substrate binding" evidence="7">
    <location>
        <begin position="6"/>
        <end position="82"/>
    </location>
</feature>
<keyword evidence="2 6" id="KW-0698">rRNA processing</keyword>
<dbReference type="InterPro" id="IPR024915">
    <property type="entry name" value="23S_rRNA_MeTrfase_RlmB"/>
</dbReference>
<dbReference type="HAMAP" id="MF_01887">
    <property type="entry name" value="23SrRNA_methyltr_B"/>
    <property type="match status" value="1"/>
</dbReference>
<organism evidence="8 9">
    <name type="scientific">Methylocaldum marinum</name>
    <dbReference type="NCBI Taxonomy" id="1432792"/>
    <lineage>
        <taxon>Bacteria</taxon>
        <taxon>Pseudomonadati</taxon>
        <taxon>Pseudomonadota</taxon>
        <taxon>Gammaproteobacteria</taxon>
        <taxon>Methylococcales</taxon>
        <taxon>Methylococcaceae</taxon>
        <taxon>Methylocaldum</taxon>
    </lineage>
</organism>
<dbReference type="InterPro" id="IPR029026">
    <property type="entry name" value="tRNA_m1G_MTases_N"/>
</dbReference>
<comment type="function">
    <text evidence="6">Specifically methylates the ribose of guanosine 2251 in 23S rRNA.</text>
</comment>
<dbReference type="GO" id="GO:0003723">
    <property type="term" value="F:RNA binding"/>
    <property type="evidence" value="ECO:0007669"/>
    <property type="project" value="InterPro"/>
</dbReference>
<gene>
    <name evidence="6" type="primary">rlmB</name>
    <name evidence="8" type="ORF">sS8_2045</name>
</gene>
<dbReference type="PANTHER" id="PTHR46429">
    <property type="entry name" value="23S RRNA (GUANOSINE-2'-O-)-METHYLTRANSFERASE RLMB"/>
    <property type="match status" value="1"/>
</dbReference>
<dbReference type="InterPro" id="IPR029028">
    <property type="entry name" value="Alpha/beta_knot_MTases"/>
</dbReference>
<feature type="binding site" evidence="6">
    <location>
        <position position="228"/>
    </location>
    <ligand>
        <name>S-adenosyl-L-methionine</name>
        <dbReference type="ChEBI" id="CHEBI:59789"/>
    </ligand>
</feature>
<keyword evidence="9" id="KW-1185">Reference proteome</keyword>
<evidence type="ECO:0000259" key="7">
    <source>
        <dbReference type="SMART" id="SM00967"/>
    </source>
</evidence>
<sequence>MKNRRRIAGLHAAESAIENVSHRIISVWIDPHREDGRITAIQRKLAGLGIKVQPAGRNQLDSLAENRNHQGIVLELKLADELGESELRNALADLPTQPLYLVLDHVQDPHNLGACLRTADAAGVLGVIITKDQSAGLTPTVAKIASGATETVPLYRVTNLSRALGWLKEAGLWIAGAAGEAQRSLYETDLAIPLALVIGAEGKGLRRLTRESCDFLVKIPMLGQIESLNLSVATGVLLFEAVRQRTQARGAVSRSERFEGRS</sequence>
<evidence type="ECO:0000256" key="4">
    <source>
        <dbReference type="ARBA" id="ARBA00022679"/>
    </source>
</evidence>
<keyword evidence="1 6" id="KW-0963">Cytoplasm</keyword>
<name>A0A250KW47_9GAMM</name>
<dbReference type="Proteomes" id="UP000266313">
    <property type="component" value="Chromosome"/>
</dbReference>
<comment type="subcellular location">
    <subcellularLocation>
        <location evidence="6">Cytoplasm</location>
    </subcellularLocation>
</comment>
<keyword evidence="4 6" id="KW-0808">Transferase</keyword>
<dbReference type="Gene3D" id="3.40.1280.10">
    <property type="match status" value="1"/>
</dbReference>
<dbReference type="GO" id="GO:0005829">
    <property type="term" value="C:cytosol"/>
    <property type="evidence" value="ECO:0007669"/>
    <property type="project" value="TreeGrafter"/>
</dbReference>
<keyword evidence="3 6" id="KW-0489">Methyltransferase</keyword>
<dbReference type="KEGG" id="mmai:sS8_2045"/>
<dbReference type="InterPro" id="IPR001537">
    <property type="entry name" value="SpoU_MeTrfase"/>
</dbReference>
<dbReference type="GO" id="GO:0070039">
    <property type="term" value="F:rRNA (guanosine-2'-O-)-methyltransferase activity"/>
    <property type="evidence" value="ECO:0007669"/>
    <property type="project" value="UniProtKB-UniRule"/>
</dbReference>
<feature type="binding site" evidence="6">
    <location>
        <position position="219"/>
    </location>
    <ligand>
        <name>S-adenosyl-L-methionine</name>
        <dbReference type="ChEBI" id="CHEBI:59789"/>
    </ligand>
</feature>
<dbReference type="Gene3D" id="3.30.1330.30">
    <property type="match status" value="1"/>
</dbReference>
<keyword evidence="5 6" id="KW-0949">S-adenosyl-L-methionine</keyword>
<evidence type="ECO:0000256" key="6">
    <source>
        <dbReference type="HAMAP-Rule" id="MF_01887"/>
    </source>
</evidence>
<dbReference type="RefSeq" id="WP_119629496.1">
    <property type="nucleotide sequence ID" value="NZ_AP017928.1"/>
</dbReference>
<dbReference type="SMART" id="SM00967">
    <property type="entry name" value="SpoU_sub_bind"/>
    <property type="match status" value="1"/>
</dbReference>
<evidence type="ECO:0000313" key="9">
    <source>
        <dbReference type="Proteomes" id="UP000266313"/>
    </source>
</evidence>
<evidence type="ECO:0000256" key="5">
    <source>
        <dbReference type="ARBA" id="ARBA00022691"/>
    </source>
</evidence>
<dbReference type="OrthoDB" id="9785673at2"/>
<accession>A0A250KW47</accession>
<dbReference type="SUPFAM" id="SSF75217">
    <property type="entry name" value="alpha/beta knot"/>
    <property type="match status" value="1"/>
</dbReference>
<dbReference type="SUPFAM" id="SSF55315">
    <property type="entry name" value="L30e-like"/>
    <property type="match status" value="1"/>
</dbReference>
<dbReference type="EC" id="2.1.1.185" evidence="6"/>
<comment type="catalytic activity">
    <reaction evidence="6">
        <text>guanosine(2251) in 23S rRNA + S-adenosyl-L-methionine = 2'-O-methylguanosine(2251) in 23S rRNA + S-adenosyl-L-homocysteine + H(+)</text>
        <dbReference type="Rhea" id="RHEA:24140"/>
        <dbReference type="Rhea" id="RHEA-COMP:10239"/>
        <dbReference type="Rhea" id="RHEA-COMP:10241"/>
        <dbReference type="ChEBI" id="CHEBI:15378"/>
        <dbReference type="ChEBI" id="CHEBI:57856"/>
        <dbReference type="ChEBI" id="CHEBI:59789"/>
        <dbReference type="ChEBI" id="CHEBI:74269"/>
        <dbReference type="ChEBI" id="CHEBI:74445"/>
        <dbReference type="EC" id="2.1.1.185"/>
    </reaction>
</comment>
<dbReference type="EMBL" id="AP017928">
    <property type="protein sequence ID" value="BBA33999.1"/>
    <property type="molecule type" value="Genomic_DNA"/>
</dbReference>
<dbReference type="PANTHER" id="PTHR46429:SF1">
    <property type="entry name" value="23S RRNA (GUANOSINE-2'-O-)-METHYLTRANSFERASE RLMB"/>
    <property type="match status" value="1"/>
</dbReference>
<dbReference type="FunFam" id="3.40.1280.10:FF:000008">
    <property type="entry name" value="Group 3 RNA methyltransferase TrmH"/>
    <property type="match status" value="1"/>
</dbReference>
<evidence type="ECO:0000256" key="2">
    <source>
        <dbReference type="ARBA" id="ARBA00022552"/>
    </source>
</evidence>
<evidence type="ECO:0000256" key="1">
    <source>
        <dbReference type="ARBA" id="ARBA00022490"/>
    </source>
</evidence>
<dbReference type="InterPro" id="IPR004441">
    <property type="entry name" value="rRNA_MeTrfase_TrmH"/>
</dbReference>
<comment type="similarity">
    <text evidence="6">Belongs to the class IV-like SAM-binding methyltransferase superfamily. RNA methyltransferase TrmH family. RlmB subfamily.</text>
</comment>
<reference evidence="8 9" key="1">
    <citation type="submission" date="2016-12" db="EMBL/GenBank/DDBJ databases">
        <title>Genome sequencing of Methylocaldum marinum.</title>
        <authorList>
            <person name="Takeuchi M."/>
            <person name="Kamagata Y."/>
            <person name="Hiraoka S."/>
            <person name="Oshima K."/>
            <person name="Hattori M."/>
            <person name="Iwasaki W."/>
        </authorList>
    </citation>
    <scope>NUCLEOTIDE SEQUENCE [LARGE SCALE GENOMIC DNA]</scope>
    <source>
        <strain evidence="8 9">S8</strain>
    </source>
</reference>
<dbReference type="InterPro" id="IPR029064">
    <property type="entry name" value="Ribosomal_eL30-like_sf"/>
</dbReference>
<dbReference type="AlphaFoldDB" id="A0A250KW47"/>
<dbReference type="NCBIfam" id="TIGR00186">
    <property type="entry name" value="rRNA_methyl_3"/>
    <property type="match status" value="1"/>
</dbReference>
<proteinExistence type="inferred from homology"/>
<evidence type="ECO:0000313" key="8">
    <source>
        <dbReference type="EMBL" id="BBA33999.1"/>
    </source>
</evidence>
<feature type="binding site" evidence="6">
    <location>
        <position position="199"/>
    </location>
    <ligand>
        <name>S-adenosyl-L-methionine</name>
        <dbReference type="ChEBI" id="CHEBI:59789"/>
    </ligand>
</feature>
<evidence type="ECO:0000256" key="3">
    <source>
        <dbReference type="ARBA" id="ARBA00022603"/>
    </source>
</evidence>
<dbReference type="InterPro" id="IPR013123">
    <property type="entry name" value="SpoU_subst-bd"/>
</dbReference>
<dbReference type="CDD" id="cd18103">
    <property type="entry name" value="SpoU-like_RlmB"/>
    <property type="match status" value="1"/>
</dbReference>